<keyword evidence="2" id="KW-0808">Transferase</keyword>
<organism evidence="8 9">
    <name type="scientific">Knufia fluminis</name>
    <dbReference type="NCBI Taxonomy" id="191047"/>
    <lineage>
        <taxon>Eukaryota</taxon>
        <taxon>Fungi</taxon>
        <taxon>Dikarya</taxon>
        <taxon>Ascomycota</taxon>
        <taxon>Pezizomycotina</taxon>
        <taxon>Eurotiomycetes</taxon>
        <taxon>Chaetothyriomycetidae</taxon>
        <taxon>Chaetothyriales</taxon>
        <taxon>Trichomeriaceae</taxon>
        <taxon>Knufia</taxon>
    </lineage>
</organism>
<evidence type="ECO:0000256" key="3">
    <source>
        <dbReference type="ARBA" id="ARBA00022741"/>
    </source>
</evidence>
<evidence type="ECO:0000256" key="2">
    <source>
        <dbReference type="ARBA" id="ARBA00022679"/>
    </source>
</evidence>
<evidence type="ECO:0000256" key="4">
    <source>
        <dbReference type="ARBA" id="ARBA00022777"/>
    </source>
</evidence>
<keyword evidence="1" id="KW-0723">Serine/threonine-protein kinase</keyword>
<feature type="compositionally biased region" description="Basic and acidic residues" evidence="6">
    <location>
        <begin position="505"/>
        <end position="525"/>
    </location>
</feature>
<feature type="compositionally biased region" description="Basic and acidic residues" evidence="6">
    <location>
        <begin position="668"/>
        <end position="678"/>
    </location>
</feature>
<reference evidence="8 9" key="1">
    <citation type="submission" date="2022-12" db="EMBL/GenBank/DDBJ databases">
        <title>Genomic features and morphological characterization of a novel Knufia sp. strain isolated from spacecraft assembly facility.</title>
        <authorList>
            <person name="Teixeira M."/>
            <person name="Chander A.M."/>
            <person name="Stajich J.E."/>
            <person name="Venkateswaran K."/>
        </authorList>
    </citation>
    <scope>NUCLEOTIDE SEQUENCE [LARGE SCALE GENOMIC DNA]</scope>
    <source>
        <strain evidence="8 9">FJI-L2-BK-P2</strain>
    </source>
</reference>
<feature type="region of interest" description="Disordered" evidence="6">
    <location>
        <begin position="612"/>
        <end position="691"/>
    </location>
</feature>
<keyword evidence="3" id="KW-0547">Nucleotide-binding</keyword>
<keyword evidence="9" id="KW-1185">Reference proteome</keyword>
<dbReference type="InterPro" id="IPR050205">
    <property type="entry name" value="CDPK_Ser/Thr_kinases"/>
</dbReference>
<proteinExistence type="predicted"/>
<dbReference type="PROSITE" id="PS00108">
    <property type="entry name" value="PROTEIN_KINASE_ST"/>
    <property type="match status" value="1"/>
</dbReference>
<dbReference type="InterPro" id="IPR008271">
    <property type="entry name" value="Ser/Thr_kinase_AS"/>
</dbReference>
<accession>A0AAN8EER8</accession>
<gene>
    <name evidence="8" type="ORF">OHC33_006493</name>
</gene>
<dbReference type="GO" id="GO:0004674">
    <property type="term" value="F:protein serine/threonine kinase activity"/>
    <property type="evidence" value="ECO:0007669"/>
    <property type="project" value="UniProtKB-KW"/>
</dbReference>
<evidence type="ECO:0000313" key="9">
    <source>
        <dbReference type="Proteomes" id="UP001316803"/>
    </source>
</evidence>
<evidence type="ECO:0000313" key="8">
    <source>
        <dbReference type="EMBL" id="KAK5952450.1"/>
    </source>
</evidence>
<dbReference type="AlphaFoldDB" id="A0AAN8EER8"/>
<evidence type="ECO:0000259" key="7">
    <source>
        <dbReference type="PROSITE" id="PS50011"/>
    </source>
</evidence>
<dbReference type="SUPFAM" id="SSF56112">
    <property type="entry name" value="Protein kinase-like (PK-like)"/>
    <property type="match status" value="1"/>
</dbReference>
<dbReference type="GO" id="GO:0005524">
    <property type="term" value="F:ATP binding"/>
    <property type="evidence" value="ECO:0007669"/>
    <property type="project" value="UniProtKB-KW"/>
</dbReference>
<feature type="region of interest" description="Disordered" evidence="6">
    <location>
        <begin position="492"/>
        <end position="525"/>
    </location>
</feature>
<dbReference type="InterPro" id="IPR000719">
    <property type="entry name" value="Prot_kinase_dom"/>
</dbReference>
<dbReference type="PANTHER" id="PTHR24349">
    <property type="entry name" value="SERINE/THREONINE-PROTEIN KINASE"/>
    <property type="match status" value="1"/>
</dbReference>
<comment type="caution">
    <text evidence="8">The sequence shown here is derived from an EMBL/GenBank/DDBJ whole genome shotgun (WGS) entry which is preliminary data.</text>
</comment>
<dbReference type="EMBL" id="JAKLMC020000015">
    <property type="protein sequence ID" value="KAK5952450.1"/>
    <property type="molecule type" value="Genomic_DNA"/>
</dbReference>
<feature type="region of interest" description="Disordered" evidence="6">
    <location>
        <begin position="739"/>
        <end position="767"/>
    </location>
</feature>
<name>A0AAN8EER8_9EURO</name>
<dbReference type="SMART" id="SM00220">
    <property type="entry name" value="S_TKc"/>
    <property type="match status" value="1"/>
</dbReference>
<keyword evidence="4" id="KW-0418">Kinase</keyword>
<dbReference type="Pfam" id="PF00069">
    <property type="entry name" value="Pkinase"/>
    <property type="match status" value="1"/>
</dbReference>
<feature type="domain" description="Protein kinase" evidence="7">
    <location>
        <begin position="49"/>
        <end position="308"/>
    </location>
</feature>
<keyword evidence="5" id="KW-0067">ATP-binding</keyword>
<feature type="compositionally biased region" description="Polar residues" evidence="6">
    <location>
        <begin position="346"/>
        <end position="355"/>
    </location>
</feature>
<dbReference type="InterPro" id="IPR011009">
    <property type="entry name" value="Kinase-like_dom_sf"/>
</dbReference>
<dbReference type="PROSITE" id="PS50011">
    <property type="entry name" value="PROTEIN_KINASE_DOM"/>
    <property type="match status" value="1"/>
</dbReference>
<evidence type="ECO:0000256" key="1">
    <source>
        <dbReference type="ARBA" id="ARBA00022527"/>
    </source>
</evidence>
<evidence type="ECO:0000256" key="5">
    <source>
        <dbReference type="ARBA" id="ARBA00022840"/>
    </source>
</evidence>
<protein>
    <recommendedName>
        <fullName evidence="7">Protein kinase domain-containing protein</fullName>
    </recommendedName>
</protein>
<evidence type="ECO:0000256" key="6">
    <source>
        <dbReference type="SAM" id="MobiDB-lite"/>
    </source>
</evidence>
<sequence>MSTRLNGFLELTFEHETGDDLVDHFHLTTETDSKGAIQHVNDHGIESWSRESRPIGTGGFGTAWPEKEAGGKTRVVKEVRKVIPNIKTRYWVRELSTMALLSKNKTCYPEFYGWFQDESHVYIAMEHFPLGDLTHCVKNVLPQDQAALVVAQIVAALDIMHRRRITHRDLKPANVLVRHPPPRWQVAVSDFGVSKRVRGATTVLHTSFEGDFMAPEILGFVDDETSGEYTSAVDLWSLGCLAYWLLNVSMPVPRRRMMAHCNRPWADVVKNFDAPGMDEVSKDFVLSLLRPEPKQRMSATQARGHTWLKSACTGSAGTGELSKSGQNGARPFNATDVSCIDQRHIQTSSEEQQLTRPAKTAPDLPISPESTPQEPIITQILSGKLRSSVGSTKRDSRPNNADHNTPSDDAPTTDELMIAAADGGVSQPLRALDLNIKQPRTRHEDSRRHALAVTGDERAFRPRGDIWASPDPAESDRDVFAHKERQRALPGMIDSYSNTPMPDLDENHSSDEKEAARKLSRQRDAVRKRMIDHMIKYGDEDAVNNLTHPETDIDSDAEEFRKPRPGTDLFLSESADEHMNERQQDEANWLKIARRNVAAQMSMYDSGIIEDKERPRVARSENPFRGPGATPYPTLKRSKESKTAGAVDSGHSNQRDYYTDLPLPSASIKHEKERHSVRETPSSANRTADEFELEEDSICGTATIIRQISAARWEQEQEEAKQLREEKIAEHLEQLKRDEVAEWNGRGRQKTRTAPPQRDREPGPAVSRSKVLLSPAVRCKGDKLWSSWKDYRFYLRDTELAVSHLHNPRERTYIRYKDILELFLSPKHESRFDIKWADSGKDGNDQSGVVRGLTCEVSSGDMRQLWYDSIMAKRSEALLVKSPEYPGQLRRDGGYAYSLRNSGY</sequence>
<dbReference type="Proteomes" id="UP001316803">
    <property type="component" value="Unassembled WGS sequence"/>
</dbReference>
<dbReference type="Gene3D" id="1.10.510.10">
    <property type="entry name" value="Transferase(Phosphotransferase) domain 1"/>
    <property type="match status" value="1"/>
</dbReference>
<feature type="region of interest" description="Disordered" evidence="6">
    <location>
        <begin position="346"/>
        <end position="412"/>
    </location>
</feature>